<dbReference type="Proteomes" id="UP000217561">
    <property type="component" value="Unassembled WGS sequence"/>
</dbReference>
<keyword evidence="9" id="KW-1185">Reference proteome</keyword>
<evidence type="ECO:0000256" key="2">
    <source>
        <dbReference type="ARBA" id="ARBA00007430"/>
    </source>
</evidence>
<feature type="transmembrane region" description="Helical" evidence="7">
    <location>
        <begin position="83"/>
        <end position="103"/>
    </location>
</feature>
<reference evidence="8 9" key="1">
    <citation type="submission" date="2017-08" db="EMBL/GenBank/DDBJ databases">
        <title>Salimicrobium alkalisoli sp. nov., isolated from saline alkaline soil.</title>
        <authorList>
            <person name="Zhang G."/>
            <person name="Xiong Q."/>
        </authorList>
    </citation>
    <scope>NUCLEOTIDE SEQUENCE [LARGE SCALE GENOMIC DNA]</scope>
    <source>
        <strain evidence="8 9">WN024</strain>
    </source>
</reference>
<keyword evidence="4 7" id="KW-0812">Transmembrane</keyword>
<accession>A0ABX4HT96</accession>
<dbReference type="InterPro" id="IPR050833">
    <property type="entry name" value="Poly_Biosynth_Transport"/>
</dbReference>
<comment type="caution">
    <text evidence="8">The sequence shown here is derived from an EMBL/GenBank/DDBJ whole genome shotgun (WGS) entry which is preliminary data.</text>
</comment>
<proteinExistence type="inferred from homology"/>
<keyword evidence="5 7" id="KW-1133">Transmembrane helix</keyword>
<name>A0ABX4HT96_9BACI</name>
<evidence type="ECO:0000256" key="1">
    <source>
        <dbReference type="ARBA" id="ARBA00004651"/>
    </source>
</evidence>
<evidence type="ECO:0000256" key="3">
    <source>
        <dbReference type="ARBA" id="ARBA00022475"/>
    </source>
</evidence>
<dbReference type="EMBL" id="NSGH01000004">
    <property type="protein sequence ID" value="PBB06462.1"/>
    <property type="molecule type" value="Genomic_DNA"/>
</dbReference>
<feature type="transmembrane region" description="Helical" evidence="7">
    <location>
        <begin position="447"/>
        <end position="467"/>
    </location>
</feature>
<dbReference type="Pfam" id="PF13440">
    <property type="entry name" value="Polysacc_synt_3"/>
    <property type="match status" value="1"/>
</dbReference>
<protein>
    <submittedName>
        <fullName evidence="8">Flippase</fullName>
    </submittedName>
</protein>
<feature type="transmembrane region" description="Helical" evidence="7">
    <location>
        <begin position="325"/>
        <end position="345"/>
    </location>
</feature>
<dbReference type="PANTHER" id="PTHR30250:SF10">
    <property type="entry name" value="LIPOPOLYSACCHARIDE BIOSYNTHESIS PROTEIN WZXC"/>
    <property type="match status" value="1"/>
</dbReference>
<comment type="subcellular location">
    <subcellularLocation>
        <location evidence="1">Cell membrane</location>
        <topology evidence="1">Multi-pass membrane protein</topology>
    </subcellularLocation>
</comment>
<evidence type="ECO:0000256" key="7">
    <source>
        <dbReference type="SAM" id="Phobius"/>
    </source>
</evidence>
<evidence type="ECO:0000256" key="6">
    <source>
        <dbReference type="ARBA" id="ARBA00023136"/>
    </source>
</evidence>
<dbReference type="PANTHER" id="PTHR30250">
    <property type="entry name" value="PST FAMILY PREDICTED COLANIC ACID TRANSPORTER"/>
    <property type="match status" value="1"/>
</dbReference>
<evidence type="ECO:0000256" key="4">
    <source>
        <dbReference type="ARBA" id="ARBA00022692"/>
    </source>
</evidence>
<keyword evidence="6 7" id="KW-0472">Membrane</keyword>
<keyword evidence="3" id="KW-1003">Cell membrane</keyword>
<feature type="transmembrane region" description="Helical" evidence="7">
    <location>
        <begin position="424"/>
        <end position="441"/>
    </location>
</feature>
<sequence length="486" mass="55323">MIKKSQLKSKTLHGLLWSFIELLSRQGIQLIIQIILARLLAPEHFGVIGMVTIFIAVSTAFVQSGLDQALIREKAPGDKDYSTVFYFNLAVSILVYAISFYFAPLIAQFYDESKLVGILRVIMLVVVINAVSSIQRVFLIRKVDFKTQTKISLISGLSAGAFAISFALMGLGVWSLVIQQIVMKFTEMILLLYNNRWAPSFIFDFYLFKKYFNFGYKLLLSSIIDIIYKNIYFVIIGKVYTLNQLGYYTNASKIRDVASLAVTQSIQKVTYPVLSKMNDDQSLLTKNYRLLIRLTAYVYFPFMLGLVCIAPSFIPLLLGEKWVPAINYFQLLCIASLLYPINAINLNILKVKNRSDLFLLIEIIKKIFLSILIIVAVILELGVSGLIYSAIISSIFNLFINAHYTGKEINYNISKQIKDMTPSLLLAIVMSSLIFLNFEYLKTPLFVKIMLEITFGIITYISLSLIFKIEELRLIFTLMRKSSKND</sequence>
<feature type="transmembrane region" description="Helical" evidence="7">
    <location>
        <begin position="115"/>
        <end position="139"/>
    </location>
</feature>
<evidence type="ECO:0000313" key="9">
    <source>
        <dbReference type="Proteomes" id="UP000217561"/>
    </source>
</evidence>
<feature type="transmembrane region" description="Helical" evidence="7">
    <location>
        <begin position="12"/>
        <end position="32"/>
    </location>
</feature>
<dbReference type="RefSeq" id="WP_095821451.1">
    <property type="nucleotide sequence ID" value="NZ_NSGH01000004.1"/>
</dbReference>
<dbReference type="CDD" id="cd13127">
    <property type="entry name" value="MATE_tuaB_like"/>
    <property type="match status" value="1"/>
</dbReference>
<feature type="transmembrane region" description="Helical" evidence="7">
    <location>
        <begin position="385"/>
        <end position="404"/>
    </location>
</feature>
<evidence type="ECO:0000313" key="8">
    <source>
        <dbReference type="EMBL" id="PBB06462.1"/>
    </source>
</evidence>
<feature type="transmembrane region" description="Helical" evidence="7">
    <location>
        <begin position="357"/>
        <end position="379"/>
    </location>
</feature>
<gene>
    <name evidence="8" type="ORF">CKW00_03800</name>
</gene>
<feature type="transmembrane region" description="Helical" evidence="7">
    <location>
        <begin position="296"/>
        <end position="319"/>
    </location>
</feature>
<feature type="transmembrane region" description="Helical" evidence="7">
    <location>
        <begin position="151"/>
        <end position="177"/>
    </location>
</feature>
<evidence type="ECO:0000256" key="5">
    <source>
        <dbReference type="ARBA" id="ARBA00022989"/>
    </source>
</evidence>
<comment type="similarity">
    <text evidence="2">Belongs to the polysaccharide synthase family.</text>
</comment>
<organism evidence="8 9">
    <name type="scientific">Salimicrobium humidisoli</name>
    <dbReference type="NCBI Taxonomy" id="2029857"/>
    <lineage>
        <taxon>Bacteria</taxon>
        <taxon>Bacillati</taxon>
        <taxon>Bacillota</taxon>
        <taxon>Bacilli</taxon>
        <taxon>Bacillales</taxon>
        <taxon>Bacillaceae</taxon>
        <taxon>Salimicrobium</taxon>
    </lineage>
</organism>
<feature type="transmembrane region" description="Helical" evidence="7">
    <location>
        <begin position="44"/>
        <end position="62"/>
    </location>
</feature>